<dbReference type="InterPro" id="IPR038753">
    <property type="entry name" value="NFKBIL1"/>
</dbReference>
<evidence type="ECO:0000256" key="4">
    <source>
        <dbReference type="ARBA" id="ARBA00023043"/>
    </source>
</evidence>
<reference evidence="7 8" key="1">
    <citation type="submission" date="2021-11" db="EMBL/GenBank/DDBJ databases">
        <title>Black yeast isolated from Biological Soil Crust.</title>
        <authorList>
            <person name="Kurbessoian T."/>
        </authorList>
    </citation>
    <scope>NUCLEOTIDE SEQUENCE [LARGE SCALE GENOMIC DNA]</scope>
    <source>
        <strain evidence="7 8">CCFEE 5522</strain>
    </source>
</reference>
<dbReference type="EMBL" id="JAVFHQ010000014">
    <property type="protein sequence ID" value="KAK4546618.1"/>
    <property type="molecule type" value="Genomic_DNA"/>
</dbReference>
<keyword evidence="4" id="KW-0040">ANK repeat</keyword>
<gene>
    <name evidence="7" type="ORF">LTR36_001835</name>
</gene>
<proteinExistence type="predicted"/>
<evidence type="ECO:0000256" key="6">
    <source>
        <dbReference type="SAM" id="MobiDB-lite"/>
    </source>
</evidence>
<feature type="compositionally biased region" description="Basic and acidic residues" evidence="6">
    <location>
        <begin position="207"/>
        <end position="237"/>
    </location>
</feature>
<evidence type="ECO:0000313" key="8">
    <source>
        <dbReference type="Proteomes" id="UP001324427"/>
    </source>
</evidence>
<evidence type="ECO:0000256" key="3">
    <source>
        <dbReference type="ARBA" id="ARBA00022737"/>
    </source>
</evidence>
<name>A0AAV9JM61_9PEZI</name>
<feature type="region of interest" description="Disordered" evidence="6">
    <location>
        <begin position="1"/>
        <end position="136"/>
    </location>
</feature>
<feature type="compositionally biased region" description="Basic and acidic residues" evidence="6">
    <location>
        <begin position="1"/>
        <end position="27"/>
    </location>
</feature>
<comment type="caution">
    <text evidence="7">The sequence shown here is derived from an EMBL/GenBank/DDBJ whole genome shotgun (WGS) entry which is preliminary data.</text>
</comment>
<keyword evidence="5" id="KW-0539">Nucleus</keyword>
<protein>
    <recommendedName>
        <fullName evidence="9">NF-kappa-B inhibitor-like protein 1</fullName>
    </recommendedName>
</protein>
<dbReference type="GO" id="GO:0005634">
    <property type="term" value="C:nucleus"/>
    <property type="evidence" value="ECO:0007669"/>
    <property type="project" value="UniProtKB-SubCell"/>
</dbReference>
<keyword evidence="3" id="KW-0677">Repeat</keyword>
<dbReference type="Proteomes" id="UP001324427">
    <property type="component" value="Unassembled WGS sequence"/>
</dbReference>
<evidence type="ECO:0000256" key="1">
    <source>
        <dbReference type="ARBA" id="ARBA00004123"/>
    </source>
</evidence>
<evidence type="ECO:0000313" key="7">
    <source>
        <dbReference type="EMBL" id="KAK4546618.1"/>
    </source>
</evidence>
<sequence>MPSLEESRREVRESLDKQAQEPDHEDILASLQDEIDKHNAVKDELRRTMRRDKRRREDEERTPEPAMKFRFKASTSDPRKRKHRSRNDEDGLHRKHRKHDLPTPPEEPPEEEATHPFPREPANADQPPPTDNFQDSLFDALADDEGAQYWESVYSQPIHVYPRPTVETPKGELEQMSDEKYAAYVKTKMWERKHPEVVIERERTKRLRKEEEEEKTRRREEFVRRKEQAAWEQAERKGARRYGQGTDEEDEKAYEHHVPGEWDASSDSTKQKKRQSEYTAAWSRYLAAWDKLKHDLLGERSASEPEGAPPSKRIPWPVLRSKPVIRANIESFLRHAPADTERTTLQLLKAERVRWHPDKVQQRFSGKVDDLTMKLVTGVFQVVDSLFEGERKRVE</sequence>
<dbReference type="PANTHER" id="PTHR15263">
    <property type="entry name" value="I-KAPPA-B-LIKE PROTEIN IKBL"/>
    <property type="match status" value="1"/>
</dbReference>
<evidence type="ECO:0000256" key="5">
    <source>
        <dbReference type="ARBA" id="ARBA00023242"/>
    </source>
</evidence>
<feature type="compositionally biased region" description="Basic and acidic residues" evidence="6">
    <location>
        <begin position="34"/>
        <end position="47"/>
    </location>
</feature>
<accession>A0AAV9JM61</accession>
<dbReference type="AlphaFoldDB" id="A0AAV9JM61"/>
<feature type="region of interest" description="Disordered" evidence="6">
    <location>
        <begin position="207"/>
        <end position="274"/>
    </location>
</feature>
<organism evidence="7 8">
    <name type="scientific">Oleoguttula mirabilis</name>
    <dbReference type="NCBI Taxonomy" id="1507867"/>
    <lineage>
        <taxon>Eukaryota</taxon>
        <taxon>Fungi</taxon>
        <taxon>Dikarya</taxon>
        <taxon>Ascomycota</taxon>
        <taxon>Pezizomycotina</taxon>
        <taxon>Dothideomycetes</taxon>
        <taxon>Dothideomycetidae</taxon>
        <taxon>Mycosphaerellales</taxon>
        <taxon>Teratosphaeriaceae</taxon>
        <taxon>Oleoguttula</taxon>
    </lineage>
</organism>
<keyword evidence="8" id="KW-1185">Reference proteome</keyword>
<evidence type="ECO:0008006" key="9">
    <source>
        <dbReference type="Google" id="ProtNLM"/>
    </source>
</evidence>
<evidence type="ECO:0000256" key="2">
    <source>
        <dbReference type="ARBA" id="ARBA00022553"/>
    </source>
</evidence>
<comment type="subcellular location">
    <subcellularLocation>
        <location evidence="1">Nucleus</location>
    </subcellularLocation>
</comment>
<dbReference type="GO" id="GO:0043124">
    <property type="term" value="P:negative regulation of canonical NF-kappaB signal transduction"/>
    <property type="evidence" value="ECO:0007669"/>
    <property type="project" value="InterPro"/>
</dbReference>
<dbReference type="PANTHER" id="PTHR15263:SF1">
    <property type="entry name" value="NF-KAPPA-B INHIBITOR-LIKE PROTEIN 1"/>
    <property type="match status" value="1"/>
</dbReference>
<keyword evidence="2" id="KW-0597">Phosphoprotein</keyword>